<evidence type="ECO:0000256" key="3">
    <source>
        <dbReference type="ARBA" id="ARBA00022723"/>
    </source>
</evidence>
<organism evidence="18 19">
    <name type="scientific">Umbelopsis vinacea</name>
    <dbReference type="NCBI Taxonomy" id="44442"/>
    <lineage>
        <taxon>Eukaryota</taxon>
        <taxon>Fungi</taxon>
        <taxon>Fungi incertae sedis</taxon>
        <taxon>Mucoromycota</taxon>
        <taxon>Mucoromycotina</taxon>
        <taxon>Umbelopsidomycetes</taxon>
        <taxon>Umbelopsidales</taxon>
        <taxon>Umbelopsidaceae</taxon>
        <taxon>Umbelopsis</taxon>
    </lineage>
</organism>
<keyword evidence="3" id="KW-0479">Metal-binding</keyword>
<dbReference type="FunFam" id="1.10.472.100:FF:000003">
    <property type="entry name" value="Presenilin"/>
    <property type="match status" value="1"/>
</dbReference>
<proteinExistence type="inferred from homology"/>
<dbReference type="PROSITE" id="PS50865">
    <property type="entry name" value="ZF_MYND_2"/>
    <property type="match status" value="1"/>
</dbReference>
<feature type="compositionally biased region" description="Polar residues" evidence="16">
    <location>
        <begin position="432"/>
        <end position="460"/>
    </location>
</feature>
<dbReference type="GO" id="GO:0008270">
    <property type="term" value="F:zinc ion binding"/>
    <property type="evidence" value="ECO:0007669"/>
    <property type="project" value="UniProtKB-KW"/>
</dbReference>
<evidence type="ECO:0000256" key="10">
    <source>
        <dbReference type="ARBA" id="ARBA00023034"/>
    </source>
</evidence>
<keyword evidence="10 15" id="KW-0333">Golgi apparatus</keyword>
<dbReference type="GO" id="GO:0005789">
    <property type="term" value="C:endoplasmic reticulum membrane"/>
    <property type="evidence" value="ECO:0007669"/>
    <property type="project" value="UniProtKB-SubCell"/>
</dbReference>
<feature type="transmembrane region" description="Helical" evidence="15">
    <location>
        <begin position="230"/>
        <end position="251"/>
    </location>
</feature>
<keyword evidence="11 15" id="KW-0472">Membrane</keyword>
<keyword evidence="15" id="KW-0645">Protease</keyword>
<evidence type="ECO:0000256" key="8">
    <source>
        <dbReference type="ARBA" id="ARBA00022976"/>
    </source>
</evidence>
<comment type="caution">
    <text evidence="18">The sequence shown here is derived from an EMBL/GenBank/DDBJ whole genome shotgun (WGS) entry which is preliminary data.</text>
</comment>
<dbReference type="InterPro" id="IPR001108">
    <property type="entry name" value="Peptidase_A22A"/>
</dbReference>
<evidence type="ECO:0000256" key="6">
    <source>
        <dbReference type="ARBA" id="ARBA00022824"/>
    </source>
</evidence>
<keyword evidence="6 15" id="KW-0256">Endoplasmic reticulum</keyword>
<dbReference type="GO" id="GO:0042500">
    <property type="term" value="F:aspartic endopeptidase activity, intramembrane cleaving"/>
    <property type="evidence" value="ECO:0007669"/>
    <property type="project" value="InterPro"/>
</dbReference>
<dbReference type="GO" id="GO:0070765">
    <property type="term" value="C:gamma-secretase complex"/>
    <property type="evidence" value="ECO:0007669"/>
    <property type="project" value="TreeGrafter"/>
</dbReference>
<evidence type="ECO:0000256" key="2">
    <source>
        <dbReference type="ARBA" id="ARBA00022692"/>
    </source>
</evidence>
<feature type="region of interest" description="Disordered" evidence="16">
    <location>
        <begin position="432"/>
        <end position="552"/>
    </location>
</feature>
<dbReference type="EMBL" id="JAEPRA010000020">
    <property type="protein sequence ID" value="KAG2173033.1"/>
    <property type="molecule type" value="Genomic_DNA"/>
</dbReference>
<evidence type="ECO:0000313" key="19">
    <source>
        <dbReference type="Proteomes" id="UP000612746"/>
    </source>
</evidence>
<evidence type="ECO:0000259" key="17">
    <source>
        <dbReference type="PROSITE" id="PS50865"/>
    </source>
</evidence>
<comment type="similarity">
    <text evidence="1 15">Belongs to the peptidase A22A family.</text>
</comment>
<feature type="region of interest" description="Disordered" evidence="16">
    <location>
        <begin position="74"/>
        <end position="104"/>
    </location>
</feature>
<dbReference type="GO" id="GO:0016485">
    <property type="term" value="P:protein processing"/>
    <property type="evidence" value="ECO:0007669"/>
    <property type="project" value="InterPro"/>
</dbReference>
<feature type="domain" description="MYND-type" evidence="17">
    <location>
        <begin position="27"/>
        <end position="66"/>
    </location>
</feature>
<dbReference type="Pfam" id="PF01080">
    <property type="entry name" value="Presenilin"/>
    <property type="match status" value="1"/>
</dbReference>
<dbReference type="PRINTS" id="PR01072">
    <property type="entry name" value="PRESENILIN"/>
</dbReference>
<evidence type="ECO:0000256" key="4">
    <source>
        <dbReference type="ARBA" id="ARBA00022771"/>
    </source>
</evidence>
<dbReference type="Gene3D" id="6.10.140.2220">
    <property type="match status" value="1"/>
</dbReference>
<evidence type="ECO:0000256" key="11">
    <source>
        <dbReference type="ARBA" id="ARBA00023136"/>
    </source>
</evidence>
<evidence type="ECO:0000256" key="5">
    <source>
        <dbReference type="ARBA" id="ARBA00022801"/>
    </source>
</evidence>
<keyword evidence="4 14" id="KW-0863">Zinc-finger</keyword>
<feature type="compositionally biased region" description="Basic and acidic residues" evidence="16">
    <location>
        <begin position="466"/>
        <end position="476"/>
    </location>
</feature>
<feature type="transmembrane region" description="Helical" evidence="15">
    <location>
        <begin position="172"/>
        <end position="190"/>
    </location>
</feature>
<keyword evidence="2 15" id="KW-0812">Transmembrane</keyword>
<feature type="compositionally biased region" description="Acidic residues" evidence="16">
    <location>
        <begin position="539"/>
        <end position="550"/>
    </location>
</feature>
<keyword evidence="5 15" id="KW-0378">Hydrolase</keyword>
<dbReference type="InterPro" id="IPR002893">
    <property type="entry name" value="Znf_MYND"/>
</dbReference>
<dbReference type="Gene3D" id="1.10.472.100">
    <property type="entry name" value="Presenilin"/>
    <property type="match status" value="1"/>
</dbReference>
<dbReference type="InterPro" id="IPR042524">
    <property type="entry name" value="Presenilin_C"/>
</dbReference>
<dbReference type="GO" id="GO:0000139">
    <property type="term" value="C:Golgi membrane"/>
    <property type="evidence" value="ECO:0007669"/>
    <property type="project" value="UniProtKB-SubCell"/>
</dbReference>
<evidence type="ECO:0000256" key="12">
    <source>
        <dbReference type="ARBA" id="ARBA00053367"/>
    </source>
</evidence>
<dbReference type="OrthoDB" id="432970at2759"/>
<comment type="function">
    <text evidence="12">Probable catalytic subunit of the gamma-secretase complex, an endoprotease complex that catalyzes the intramembrane cleavage of integral membrane proteins such as Notch receptors. Requires the other members of the gamma-secretase complex to have a protease activity.</text>
</comment>
<feature type="compositionally biased region" description="Polar residues" evidence="16">
    <location>
        <begin position="522"/>
        <end position="538"/>
    </location>
</feature>
<evidence type="ECO:0000256" key="13">
    <source>
        <dbReference type="ARBA" id="ARBA00066080"/>
    </source>
</evidence>
<evidence type="ECO:0000256" key="14">
    <source>
        <dbReference type="PROSITE-ProRule" id="PRU00134"/>
    </source>
</evidence>
<dbReference type="GO" id="GO:0006509">
    <property type="term" value="P:membrane protein ectodomain proteolysis"/>
    <property type="evidence" value="ECO:0007669"/>
    <property type="project" value="TreeGrafter"/>
</dbReference>
<comment type="function">
    <text evidence="15">Probable subunit of the gamma-secretase complex, an endoprotease complex that catalyzes the intramembrane cleavage of integral membrane proteins such as Notch receptors.</text>
</comment>
<name>A0A8H7UAQ7_9FUNG</name>
<feature type="transmembrane region" description="Helical" evidence="15">
    <location>
        <begin position="607"/>
        <end position="640"/>
    </location>
</feature>
<protein>
    <recommendedName>
        <fullName evidence="15">Presenilin</fullName>
        <ecNumber evidence="15">3.4.23.-</ecNumber>
    </recommendedName>
</protein>
<evidence type="ECO:0000256" key="1">
    <source>
        <dbReference type="ARBA" id="ARBA00008604"/>
    </source>
</evidence>
<dbReference type="PANTHER" id="PTHR10202:SF13">
    <property type="entry name" value="PRESENILIN HOMOLOG"/>
    <property type="match status" value="1"/>
</dbReference>
<evidence type="ECO:0000256" key="9">
    <source>
        <dbReference type="ARBA" id="ARBA00022989"/>
    </source>
</evidence>
<dbReference type="SUPFAM" id="SSF144232">
    <property type="entry name" value="HIT/MYND zinc finger-like"/>
    <property type="match status" value="1"/>
</dbReference>
<dbReference type="Pfam" id="PF01753">
    <property type="entry name" value="zf-MYND"/>
    <property type="match status" value="1"/>
</dbReference>
<reference evidence="18" key="1">
    <citation type="submission" date="2020-12" db="EMBL/GenBank/DDBJ databases">
        <title>Metabolic potential, ecology and presence of endohyphal bacteria is reflected in genomic diversity of Mucoromycotina.</title>
        <authorList>
            <person name="Muszewska A."/>
            <person name="Okrasinska A."/>
            <person name="Steczkiewicz K."/>
            <person name="Drgas O."/>
            <person name="Orlowska M."/>
            <person name="Perlinska-Lenart U."/>
            <person name="Aleksandrzak-Piekarczyk T."/>
            <person name="Szatraj K."/>
            <person name="Zielenkiewicz U."/>
            <person name="Pilsyk S."/>
            <person name="Malc E."/>
            <person name="Mieczkowski P."/>
            <person name="Kruszewska J.S."/>
            <person name="Biernat P."/>
            <person name="Pawlowska J."/>
        </authorList>
    </citation>
    <scope>NUCLEOTIDE SEQUENCE</scope>
    <source>
        <strain evidence="18">WA0000051536</strain>
    </source>
</reference>
<comment type="subunit">
    <text evidence="13">Homodimer. Component of the gamma-secretase complex, a complex composed of a presenilin homodimer, nicastrin, aph1 and pen2.</text>
</comment>
<dbReference type="PANTHER" id="PTHR10202">
    <property type="entry name" value="PRESENILIN"/>
    <property type="match status" value="1"/>
</dbReference>
<dbReference type="AlphaFoldDB" id="A0A8H7UAQ7"/>
<gene>
    <name evidence="18" type="ORF">INT44_007006</name>
</gene>
<evidence type="ECO:0000256" key="7">
    <source>
        <dbReference type="ARBA" id="ARBA00022833"/>
    </source>
</evidence>
<dbReference type="Proteomes" id="UP000612746">
    <property type="component" value="Unassembled WGS sequence"/>
</dbReference>
<keyword evidence="19" id="KW-1185">Reference proteome</keyword>
<feature type="compositionally biased region" description="Low complexity" evidence="16">
    <location>
        <begin position="83"/>
        <end position="92"/>
    </location>
</feature>
<dbReference type="SMART" id="SM00730">
    <property type="entry name" value="PSN"/>
    <property type="match status" value="1"/>
</dbReference>
<sequence>MATAFSSPRDEIELNNTDPSPSTNFKCNVCQKPASFMCSSCGLNGPRYCSTECQTQGWREGHYRLCKGNEQARANARSRTPNTQADNTADVAATDDGDDTSLSRVQTRNSGISRFGAAQIINSRQRQASQTAANNQDGNIPMVELQAGETATDAQIDEEEYADELRFYIRQIYLVIQPVVICIILSIFWVKVSFSGTSDYAPVRPSYSIGSSSAAVTTGTSSTSSVVSSLTTALVIVGQIVVVTIAIVFFFRKGWIKVGANWLLYDRCFGIARFYDLSTSLKFDTSFLHSTGLYYHGICFMELCCRRIDLHFLERSLVVATSLPNHHEFINGTYYAFSLTGLEEWTTWMLLGLLAIWDLIAVLCPFGPLRLLIESSRTQQREVPALLYSVNAVWFMASMDDHFRISKSFLPQNGHMIGTNWIFGGSSRNSSASNLHELQGQGNRSNTPEPVTDTSTSTHFGQARSDSPEPLKEAHTIHNWRHSTGPQGAIIRGPQDGNGFTRLRGDSVNTIEIDSTNHHLETNSTATLDNGTPIAQMSDNDETPPDEEDAERSGLKLGLGDFVFYSVLIARAAMYDWITTVCCTIAVLMGLTATIFLLVLWKKALPALPISIALGVMFYFVAKAVLVPYVGALCVLGMVAV</sequence>
<keyword evidence="8 15" id="KW-0914">Notch signaling pathway</keyword>
<dbReference type="InterPro" id="IPR006639">
    <property type="entry name" value="Preselin/SPP"/>
</dbReference>
<dbReference type="EC" id="3.4.23.-" evidence="15"/>
<evidence type="ECO:0000313" key="18">
    <source>
        <dbReference type="EMBL" id="KAG2173033.1"/>
    </source>
</evidence>
<comment type="domain">
    <text evidence="15">The PAL motif is required for normal active site conformation.</text>
</comment>
<feature type="transmembrane region" description="Helical" evidence="15">
    <location>
        <begin position="577"/>
        <end position="601"/>
    </location>
</feature>
<evidence type="ECO:0000256" key="15">
    <source>
        <dbReference type="RuleBase" id="RU361148"/>
    </source>
</evidence>
<evidence type="ECO:0000256" key="16">
    <source>
        <dbReference type="SAM" id="MobiDB-lite"/>
    </source>
</evidence>
<dbReference type="GO" id="GO:0044351">
    <property type="term" value="P:macropinocytosis"/>
    <property type="evidence" value="ECO:0007669"/>
    <property type="project" value="UniProtKB-ARBA"/>
</dbReference>
<keyword evidence="7" id="KW-0862">Zinc</keyword>
<accession>A0A8H7UAQ7</accession>
<keyword evidence="9 15" id="KW-1133">Transmembrane helix</keyword>
<comment type="subcellular location">
    <subcellularLocation>
        <location evidence="15">Endoplasmic reticulum membrane</location>
        <topology evidence="15">Multi-pass membrane protein</topology>
    </subcellularLocation>
    <subcellularLocation>
        <location evidence="15">Golgi apparatus membrane</location>
        <topology evidence="15">Multi-pass membrane protein</topology>
    </subcellularLocation>
</comment>